<organism evidence="3 4">
    <name type="scientific">Caproiciproducens faecalis</name>
    <dbReference type="NCBI Taxonomy" id="2820301"/>
    <lineage>
        <taxon>Bacteria</taxon>
        <taxon>Bacillati</taxon>
        <taxon>Bacillota</taxon>
        <taxon>Clostridia</taxon>
        <taxon>Eubacteriales</taxon>
        <taxon>Acutalibacteraceae</taxon>
        <taxon>Caproiciproducens</taxon>
    </lineage>
</organism>
<comment type="caution">
    <text evidence="3">The sequence shown here is derived from an EMBL/GenBank/DDBJ whole genome shotgun (WGS) entry which is preliminary data.</text>
</comment>
<dbReference type="InterPro" id="IPR014729">
    <property type="entry name" value="Rossmann-like_a/b/a_fold"/>
</dbReference>
<dbReference type="PANTHER" id="PTHR21294">
    <property type="entry name" value="ELECTRON TRANSFER FLAVOPROTEIN BETA-SUBUNIT"/>
    <property type="match status" value="1"/>
</dbReference>
<dbReference type="SUPFAM" id="SSF52402">
    <property type="entry name" value="Adenine nucleotide alpha hydrolases-like"/>
    <property type="match status" value="1"/>
</dbReference>
<dbReference type="CDD" id="cd01714">
    <property type="entry name" value="ETF_beta"/>
    <property type="match status" value="1"/>
</dbReference>
<gene>
    <name evidence="3" type="ORF">J5W02_10945</name>
</gene>
<evidence type="ECO:0000313" key="4">
    <source>
        <dbReference type="Proteomes" id="UP000719942"/>
    </source>
</evidence>
<feature type="domain" description="Electron transfer flavoprotein alpha/beta-subunit N-terminal" evidence="2">
    <location>
        <begin position="22"/>
        <end position="213"/>
    </location>
</feature>
<evidence type="ECO:0000259" key="2">
    <source>
        <dbReference type="SMART" id="SM00893"/>
    </source>
</evidence>
<sequence length="259" mass="28253">MKIAVCMKQVPAESRGSMNEETGVIVRAGLQPVVNNYDLSALEAALRIRECVPAEIHVFTMGPSKAEEVLRTAFSMGADAGYLISDKAFSGADVLATSYTLHRAIETAGQYDVILCGRQTTDGDTAQVSGALAQWRNLPHVNWVSAIENITESAVTVEQTVEREKVRLLLPLPCLLSVEREGFLPRMPSLRLKMAAGKKKITVVTLKDLSDQDASHYGLNGSATRVRKIYPPPRMQHKPLFSGSPDECAELILRETGMG</sequence>
<dbReference type="Gene3D" id="3.40.50.620">
    <property type="entry name" value="HUPs"/>
    <property type="match status" value="1"/>
</dbReference>
<reference evidence="3 4" key="1">
    <citation type="submission" date="2021-03" db="EMBL/GenBank/DDBJ databases">
        <title>Caproiciproducens sp. nov. isolated from feces of cow.</title>
        <authorList>
            <person name="Choi J.-Y."/>
        </authorList>
    </citation>
    <scope>NUCLEOTIDE SEQUENCE [LARGE SCALE GENOMIC DNA]</scope>
    <source>
        <strain evidence="3 4">AGMB10547</strain>
    </source>
</reference>
<dbReference type="EMBL" id="JAGFNZ010000004">
    <property type="protein sequence ID" value="MBW7573325.1"/>
    <property type="molecule type" value="Genomic_DNA"/>
</dbReference>
<dbReference type="Proteomes" id="UP000719942">
    <property type="component" value="Unassembled WGS sequence"/>
</dbReference>
<dbReference type="InterPro" id="IPR033948">
    <property type="entry name" value="ETF_beta_N"/>
</dbReference>
<evidence type="ECO:0000256" key="1">
    <source>
        <dbReference type="ARBA" id="ARBA00042002"/>
    </source>
</evidence>
<dbReference type="PANTHER" id="PTHR21294:SF17">
    <property type="entry name" value="PROTEIN FIXA"/>
    <property type="match status" value="1"/>
</dbReference>
<dbReference type="Pfam" id="PF01012">
    <property type="entry name" value="ETF"/>
    <property type="match status" value="1"/>
</dbReference>
<dbReference type="PIRSF" id="PIRSF000090">
    <property type="entry name" value="Beta-ETF"/>
    <property type="match status" value="1"/>
</dbReference>
<protein>
    <recommendedName>
        <fullName evidence="1">Electron transfer flavoprotein small subunit</fullName>
    </recommendedName>
</protein>
<dbReference type="RefSeq" id="WP_219965730.1">
    <property type="nucleotide sequence ID" value="NZ_JAGFNZ010000004.1"/>
</dbReference>
<accession>A0ABS7DPV4</accession>
<dbReference type="SMART" id="SM00893">
    <property type="entry name" value="ETF"/>
    <property type="match status" value="1"/>
</dbReference>
<name>A0ABS7DPV4_9FIRM</name>
<evidence type="ECO:0000313" key="3">
    <source>
        <dbReference type="EMBL" id="MBW7573325.1"/>
    </source>
</evidence>
<proteinExistence type="predicted"/>
<dbReference type="InterPro" id="IPR012255">
    <property type="entry name" value="ETF_b"/>
</dbReference>
<dbReference type="InterPro" id="IPR014730">
    <property type="entry name" value="ETF_a/b_N"/>
</dbReference>
<keyword evidence="4" id="KW-1185">Reference proteome</keyword>